<dbReference type="EMBL" id="CP001649">
    <property type="protein sequence ID" value="ACS80386.1"/>
    <property type="molecule type" value="Genomic_DNA"/>
</dbReference>
<evidence type="ECO:0000256" key="1">
    <source>
        <dbReference type="SAM" id="SignalP"/>
    </source>
</evidence>
<proteinExistence type="predicted"/>
<reference evidence="2 3" key="1">
    <citation type="submission" date="2009-06" db="EMBL/GenBank/DDBJ databases">
        <title>Complete sequence of Desulfovibrio salexigens DSM 2638.</title>
        <authorList>
            <consortium name="US DOE Joint Genome Institute"/>
            <person name="Lucas S."/>
            <person name="Copeland A."/>
            <person name="Lapidus A."/>
            <person name="Glavina del Rio T."/>
            <person name="Tice H."/>
            <person name="Bruce D."/>
            <person name="Goodwin L."/>
            <person name="Pitluck S."/>
            <person name="Munk A.C."/>
            <person name="Brettin T."/>
            <person name="Detter J.C."/>
            <person name="Han C."/>
            <person name="Tapia R."/>
            <person name="Larimer F."/>
            <person name="Land M."/>
            <person name="Hauser L."/>
            <person name="Kyrpides N."/>
            <person name="Anderson I."/>
            <person name="Wall J.D."/>
            <person name="Arkin A.P."/>
            <person name="Dehal P."/>
            <person name="Chivian D."/>
            <person name="Giles B."/>
            <person name="Hazen T.C."/>
        </authorList>
    </citation>
    <scope>NUCLEOTIDE SEQUENCE [LARGE SCALE GENOMIC DNA]</scope>
    <source>
        <strain evidence="3">ATCC 14822 / DSM 2638 / NCIMB 8403 / VKM B-1763</strain>
    </source>
</reference>
<feature type="signal peptide" evidence="1">
    <location>
        <begin position="1"/>
        <end position="26"/>
    </location>
</feature>
<dbReference type="Proteomes" id="UP000002601">
    <property type="component" value="Chromosome"/>
</dbReference>
<dbReference type="AlphaFoldDB" id="C6BX80"/>
<protein>
    <submittedName>
        <fullName evidence="2">Uncharacterized protein</fullName>
    </submittedName>
</protein>
<evidence type="ECO:0000313" key="3">
    <source>
        <dbReference type="Proteomes" id="UP000002601"/>
    </source>
</evidence>
<gene>
    <name evidence="2" type="ordered locus">Desal_2330</name>
</gene>
<accession>C6BX80</accession>
<feature type="chain" id="PRO_5002962913" evidence="1">
    <location>
        <begin position="27"/>
        <end position="50"/>
    </location>
</feature>
<name>C6BX80_MARSD</name>
<dbReference type="HOGENOM" id="CLU_3117068_0_0_7"/>
<sequence>MFFYLNPLKRKLLVVGLGMLLCFTCAACKTVDTSGEVSATVSTIDGGGSK</sequence>
<keyword evidence="1" id="KW-0732">Signal</keyword>
<dbReference type="KEGG" id="dsa:Desal_2330"/>
<keyword evidence="3" id="KW-1185">Reference proteome</keyword>
<evidence type="ECO:0000313" key="2">
    <source>
        <dbReference type="EMBL" id="ACS80386.1"/>
    </source>
</evidence>
<dbReference type="RefSeq" id="WP_015852202.1">
    <property type="nucleotide sequence ID" value="NC_012881.1"/>
</dbReference>
<organism evidence="2 3">
    <name type="scientific">Maridesulfovibrio salexigens (strain ATCC 14822 / DSM 2638 / NCIMB 8403 / VKM B-1763)</name>
    <name type="common">Desulfovibrio salexigens</name>
    <dbReference type="NCBI Taxonomy" id="526222"/>
    <lineage>
        <taxon>Bacteria</taxon>
        <taxon>Pseudomonadati</taxon>
        <taxon>Thermodesulfobacteriota</taxon>
        <taxon>Desulfovibrionia</taxon>
        <taxon>Desulfovibrionales</taxon>
        <taxon>Desulfovibrionaceae</taxon>
        <taxon>Maridesulfovibrio</taxon>
    </lineage>
</organism>